<protein>
    <submittedName>
        <fullName evidence="10">Heterodisulfide reductase</fullName>
    </submittedName>
</protein>
<comment type="caution">
    <text evidence="10">The sequence shown here is derived from an EMBL/GenBank/DDBJ whole genome shotgun (WGS) entry which is preliminary data.</text>
</comment>
<dbReference type="AlphaFoldDB" id="A0A194AEA7"/>
<evidence type="ECO:0000259" key="9">
    <source>
        <dbReference type="PROSITE" id="PS51379"/>
    </source>
</evidence>
<sequence>MDPDKCIACGLCAEKCPKKVPDEYDGGLSKRKAIYLKYAQAVPLKYAIDETQCIYLTRGKCGNCAKICPQHAIDYTQTATTIELNVGAVVLAEGCVSFDPGKQDIYGYTRSPNILTNLEFERILSASGPTNGHLVRPSDGKTPKKIAWLQCVGSRDRHKGANGYCSAVCCTAAIKEAMLAKEHCTDFLDAAIFYLDIRANGKNFEQYFNRAKDEAGVRFIKSKISEISPLDATGRHAIRYVDEAGEIAEEHFDMVVLSVGLSANAKNADLAQKMGLDLNHYRFVTTSSFAPVQTSRPGIYVCGSFQAPKDIPSSVIDSSAAAGAVGSRLAPARFTRSKTREEPPLRETRGEPVRIGVFLCRCGTNIAGVVDMDRLDQAVQSLPGVVYVGTNMFSCSQDTQENISQVIREKGINRVVVAACTPKTHEPLFQETLINAGINKYLFEMANIRNQCSWVHKADPRAATDKAIDLVRMAISKVALQEPLEEPRLTIAQSALVIGGGVAGLEAAKNLGDQGYTTYLVERSDRLGGKAWFLQRTWRKEDVHAYLRATIQAVENHPNITVLKNTQITNASGFVGNFVTTINTAGAVSELHHGVTIIATGAEELKPDMYLYGKDPRVLTRLDLHKKFIDDEESLAKTDTAVLIQCVGSRIPSRPYCSKLCCTQTIKSALRLRELNPDMNIYVLYRDMRPYGFQEDIFRQARESGVHFIRYCFEKPLSVTRTATTLQIDFNDCVLRRKLRIQPDLLVLATAIVPEKKNALANMYKVSQDEYGFFSEAHVKLRPVDFATQGVFVCGLAHAPKPIDESIAQAQAAAARAVTLLAAREIHSSGSVAQVNPGYCVSCGVCVTVCPYGAPMFDAQTGKATIQPSLCKGCGLCTAACRSGAIQLKGFTAPEIMAEINAFMDH</sequence>
<keyword evidence="7" id="KW-0408">Iron</keyword>
<keyword evidence="5" id="KW-0274">FAD</keyword>
<dbReference type="InterPro" id="IPR036188">
    <property type="entry name" value="FAD/NAD-bd_sf"/>
</dbReference>
<dbReference type="GO" id="GO:0051539">
    <property type="term" value="F:4 iron, 4 sulfur cluster binding"/>
    <property type="evidence" value="ECO:0007669"/>
    <property type="project" value="UniProtKB-KW"/>
</dbReference>
<comment type="cofactor">
    <cofactor evidence="1">
        <name>FAD</name>
        <dbReference type="ChEBI" id="CHEBI:57692"/>
    </cofactor>
</comment>
<evidence type="ECO:0000256" key="5">
    <source>
        <dbReference type="ARBA" id="ARBA00022827"/>
    </source>
</evidence>
<keyword evidence="6" id="KW-0560">Oxidoreductase</keyword>
<dbReference type="SUPFAM" id="SSF51905">
    <property type="entry name" value="FAD/NAD(P)-binding domain"/>
    <property type="match status" value="1"/>
</dbReference>
<evidence type="ECO:0000256" key="3">
    <source>
        <dbReference type="ARBA" id="ARBA00022485"/>
    </source>
</evidence>
<dbReference type="SUPFAM" id="SSF54862">
    <property type="entry name" value="4Fe-4S ferredoxins"/>
    <property type="match status" value="2"/>
</dbReference>
<evidence type="ECO:0000256" key="7">
    <source>
        <dbReference type="ARBA" id="ARBA00023004"/>
    </source>
</evidence>
<evidence type="ECO:0000256" key="6">
    <source>
        <dbReference type="ARBA" id="ARBA00023002"/>
    </source>
</evidence>
<dbReference type="InterPro" id="IPR023753">
    <property type="entry name" value="FAD/NAD-binding_dom"/>
</dbReference>
<evidence type="ECO:0000256" key="1">
    <source>
        <dbReference type="ARBA" id="ARBA00001974"/>
    </source>
</evidence>
<dbReference type="Proteomes" id="UP000095200">
    <property type="component" value="Unassembled WGS sequence"/>
</dbReference>
<evidence type="ECO:0000313" key="11">
    <source>
        <dbReference type="Proteomes" id="UP000095200"/>
    </source>
</evidence>
<dbReference type="Gene3D" id="3.50.50.60">
    <property type="entry name" value="FAD/NAD(P)-binding domain"/>
    <property type="match status" value="2"/>
</dbReference>
<dbReference type="Gene3D" id="3.30.70.20">
    <property type="match status" value="2"/>
</dbReference>
<feature type="domain" description="4Fe-4S ferredoxin-type" evidence="9">
    <location>
        <begin position="44"/>
        <end position="78"/>
    </location>
</feature>
<dbReference type="InterPro" id="IPR017900">
    <property type="entry name" value="4Fe4S_Fe_S_CS"/>
</dbReference>
<gene>
    <name evidence="10" type="ORF">DPF_1125</name>
</gene>
<keyword evidence="3" id="KW-0004">4Fe-4S</keyword>
<dbReference type="PANTHER" id="PTHR43498:SF1">
    <property type="entry name" value="COB--COM HETERODISULFIDE REDUCTASE IRON-SULFUR SUBUNIT A"/>
    <property type="match status" value="1"/>
</dbReference>
<dbReference type="Pfam" id="PF00037">
    <property type="entry name" value="Fer4"/>
    <property type="match status" value="1"/>
</dbReference>
<organism evidence="10 11">
    <name type="scientific">Desulfoplanes formicivorans</name>
    <dbReference type="NCBI Taxonomy" id="1592317"/>
    <lineage>
        <taxon>Bacteria</taxon>
        <taxon>Pseudomonadati</taxon>
        <taxon>Thermodesulfobacteriota</taxon>
        <taxon>Desulfovibrionia</taxon>
        <taxon>Desulfovibrionales</taxon>
        <taxon>Desulfoplanaceae</taxon>
        <taxon>Desulfoplanes</taxon>
    </lineage>
</organism>
<keyword evidence="8" id="KW-0411">Iron-sulfur</keyword>
<feature type="domain" description="4Fe-4S ferredoxin-type" evidence="9">
    <location>
        <begin position="1"/>
        <end position="26"/>
    </location>
</feature>
<evidence type="ECO:0000256" key="2">
    <source>
        <dbReference type="ARBA" id="ARBA00006561"/>
    </source>
</evidence>
<dbReference type="PROSITE" id="PS00198">
    <property type="entry name" value="4FE4S_FER_1"/>
    <property type="match status" value="2"/>
</dbReference>
<evidence type="ECO:0000313" key="10">
    <source>
        <dbReference type="EMBL" id="GAU08417.1"/>
    </source>
</evidence>
<feature type="domain" description="4Fe-4S ferredoxin-type" evidence="9">
    <location>
        <begin position="831"/>
        <end position="860"/>
    </location>
</feature>
<evidence type="ECO:0000256" key="4">
    <source>
        <dbReference type="ARBA" id="ARBA00022723"/>
    </source>
</evidence>
<comment type="similarity">
    <text evidence="2">Belongs to the HdrA family.</text>
</comment>
<dbReference type="GO" id="GO:0016491">
    <property type="term" value="F:oxidoreductase activity"/>
    <property type="evidence" value="ECO:0007669"/>
    <property type="project" value="UniProtKB-KW"/>
</dbReference>
<dbReference type="Pfam" id="PF12838">
    <property type="entry name" value="Fer4_7"/>
    <property type="match status" value="1"/>
</dbReference>
<keyword evidence="4" id="KW-0479">Metal-binding</keyword>
<name>A0A194AEA7_9BACT</name>
<feature type="domain" description="4Fe-4S ferredoxin-type" evidence="9">
    <location>
        <begin position="862"/>
        <end position="891"/>
    </location>
</feature>
<dbReference type="SUPFAM" id="SSF51971">
    <property type="entry name" value="Nucleotide-binding domain"/>
    <property type="match status" value="1"/>
</dbReference>
<proteinExistence type="inferred from homology"/>
<dbReference type="InterPro" id="IPR017896">
    <property type="entry name" value="4Fe4S_Fe-S-bd"/>
</dbReference>
<keyword evidence="5" id="KW-0285">Flavoprotein</keyword>
<keyword evidence="11" id="KW-1185">Reference proteome</keyword>
<dbReference type="EMBL" id="BDFE01000015">
    <property type="protein sequence ID" value="GAU08417.1"/>
    <property type="molecule type" value="Genomic_DNA"/>
</dbReference>
<evidence type="ECO:0000256" key="8">
    <source>
        <dbReference type="ARBA" id="ARBA00023014"/>
    </source>
</evidence>
<dbReference type="STRING" id="1592317.DPF_1125"/>
<dbReference type="Pfam" id="PF07992">
    <property type="entry name" value="Pyr_redox_2"/>
    <property type="match status" value="2"/>
</dbReference>
<reference evidence="11" key="1">
    <citation type="submission" date="2016-06" db="EMBL/GenBank/DDBJ databases">
        <title>Draft genome sequence of Desulfoplanes formicivorans strain Pf12B.</title>
        <authorList>
            <person name="Watanabe M."/>
            <person name="Kojima H."/>
            <person name="Fukui M."/>
        </authorList>
    </citation>
    <scope>NUCLEOTIDE SEQUENCE [LARGE SCALE GENOMIC DNA]</scope>
    <source>
        <strain evidence="11">Pf12B</strain>
    </source>
</reference>
<dbReference type="PANTHER" id="PTHR43498">
    <property type="entry name" value="FERREDOXIN:COB-COM HETERODISULFIDE REDUCTASE SUBUNIT A"/>
    <property type="match status" value="1"/>
</dbReference>
<dbReference type="GO" id="GO:0046872">
    <property type="term" value="F:metal ion binding"/>
    <property type="evidence" value="ECO:0007669"/>
    <property type="project" value="UniProtKB-KW"/>
</dbReference>
<dbReference type="PROSITE" id="PS51379">
    <property type="entry name" value="4FE4S_FER_2"/>
    <property type="match status" value="4"/>
</dbReference>
<dbReference type="InterPro" id="IPR039650">
    <property type="entry name" value="HdrA-like"/>
</dbReference>
<accession>A0A194AEA7</accession>